<gene>
    <name evidence="1" type="ORF">ROG8370_03953</name>
</gene>
<name>A0A1X7ADV9_9RHOB</name>
<protein>
    <submittedName>
        <fullName evidence="1">Uncharacterized protein</fullName>
    </submittedName>
</protein>
<dbReference type="EMBL" id="FWFJ01000106">
    <property type="protein sequence ID" value="SLN77282.1"/>
    <property type="molecule type" value="Genomic_DNA"/>
</dbReference>
<evidence type="ECO:0000313" key="1">
    <source>
        <dbReference type="EMBL" id="SLN77282.1"/>
    </source>
</evidence>
<organism evidence="1 2">
    <name type="scientific">Roseovarius gaetbuli</name>
    <dbReference type="NCBI Taxonomy" id="1356575"/>
    <lineage>
        <taxon>Bacteria</taxon>
        <taxon>Pseudomonadati</taxon>
        <taxon>Pseudomonadota</taxon>
        <taxon>Alphaproteobacteria</taxon>
        <taxon>Rhodobacterales</taxon>
        <taxon>Roseobacteraceae</taxon>
        <taxon>Roseovarius</taxon>
    </lineage>
</organism>
<evidence type="ECO:0000313" key="2">
    <source>
        <dbReference type="Proteomes" id="UP000194012"/>
    </source>
</evidence>
<dbReference type="AlphaFoldDB" id="A0A1X7ADV9"/>
<sequence length="32" mass="3863">MAAPSDMLILQFMEQNYPRWRTTQWGYSSQLI</sequence>
<proteinExistence type="predicted"/>
<accession>A0A1X7ADV9</accession>
<keyword evidence="2" id="KW-1185">Reference proteome</keyword>
<dbReference type="Proteomes" id="UP000194012">
    <property type="component" value="Unassembled WGS sequence"/>
</dbReference>
<reference evidence="2" key="1">
    <citation type="submission" date="2017-03" db="EMBL/GenBank/DDBJ databases">
        <authorList>
            <person name="Rodrigo-Torres L."/>
            <person name="Arahal R.D."/>
            <person name="Lucena T."/>
        </authorList>
    </citation>
    <scope>NUCLEOTIDE SEQUENCE [LARGE SCALE GENOMIC DNA]</scope>
    <source>
        <strain evidence="2">CECT 8370</strain>
    </source>
</reference>